<dbReference type="GO" id="GO:0004252">
    <property type="term" value="F:serine-type endopeptidase activity"/>
    <property type="evidence" value="ECO:0007669"/>
    <property type="project" value="TreeGrafter"/>
</dbReference>
<dbReference type="GO" id="GO:0051117">
    <property type="term" value="F:ATPase binding"/>
    <property type="evidence" value="ECO:0007669"/>
    <property type="project" value="TreeGrafter"/>
</dbReference>
<organism evidence="1 2">
    <name type="scientific">Nesterenkonia sedimenti</name>
    <dbReference type="NCBI Taxonomy" id="1463632"/>
    <lineage>
        <taxon>Bacteria</taxon>
        <taxon>Bacillati</taxon>
        <taxon>Actinomycetota</taxon>
        <taxon>Actinomycetes</taxon>
        <taxon>Micrococcales</taxon>
        <taxon>Micrococcaceae</taxon>
        <taxon>Nesterenkonia</taxon>
    </lineage>
</organism>
<gene>
    <name evidence="1" type="ORF">HGQ17_02545</name>
</gene>
<evidence type="ECO:0008006" key="3">
    <source>
        <dbReference type="Google" id="ProtNLM"/>
    </source>
</evidence>
<proteinExistence type="predicted"/>
<dbReference type="EMBL" id="JABAHY010000001">
    <property type="protein sequence ID" value="NLS08897.1"/>
    <property type="molecule type" value="Genomic_DNA"/>
</dbReference>
<name>A0A7X8TID7_9MICC</name>
<dbReference type="GO" id="GO:0004176">
    <property type="term" value="F:ATP-dependent peptidase activity"/>
    <property type="evidence" value="ECO:0007669"/>
    <property type="project" value="TreeGrafter"/>
</dbReference>
<comment type="caution">
    <text evidence="1">The sequence shown here is derived from an EMBL/GenBank/DDBJ whole genome shotgun (WGS) entry which is preliminary data.</text>
</comment>
<dbReference type="GO" id="GO:0006515">
    <property type="term" value="P:protein quality control for misfolded or incompletely synthesized proteins"/>
    <property type="evidence" value="ECO:0007669"/>
    <property type="project" value="TreeGrafter"/>
</dbReference>
<dbReference type="InterPro" id="IPR029045">
    <property type="entry name" value="ClpP/crotonase-like_dom_sf"/>
</dbReference>
<dbReference type="RefSeq" id="WP_168886369.1">
    <property type="nucleotide sequence ID" value="NZ_JABAHY010000001.1"/>
</dbReference>
<dbReference type="SUPFAM" id="SSF52096">
    <property type="entry name" value="ClpP/crotonase"/>
    <property type="match status" value="1"/>
</dbReference>
<protein>
    <recommendedName>
        <fullName evidence="3">ATP-dependent Clp protease proteolytic subunit</fullName>
    </recommendedName>
</protein>
<dbReference type="Gene3D" id="3.90.226.10">
    <property type="entry name" value="2-enoyl-CoA Hydratase, Chain A, domain 1"/>
    <property type="match status" value="1"/>
</dbReference>
<evidence type="ECO:0000313" key="2">
    <source>
        <dbReference type="Proteomes" id="UP000523139"/>
    </source>
</evidence>
<accession>A0A7X8TID7</accession>
<dbReference type="PANTHER" id="PTHR10381:SF11">
    <property type="entry name" value="ATP-DEPENDENT CLP PROTEASE PROTEOLYTIC SUBUNIT, MITOCHONDRIAL"/>
    <property type="match status" value="1"/>
</dbReference>
<evidence type="ECO:0000313" key="1">
    <source>
        <dbReference type="EMBL" id="NLS08897.1"/>
    </source>
</evidence>
<dbReference type="GO" id="GO:0009368">
    <property type="term" value="C:endopeptidase Clp complex"/>
    <property type="evidence" value="ECO:0007669"/>
    <property type="project" value="TreeGrafter"/>
</dbReference>
<reference evidence="1 2" key="1">
    <citation type="submission" date="2020-04" db="EMBL/GenBank/DDBJ databases">
        <title>Nesterenkonia sp. nov., isolated from marine sediment.</title>
        <authorList>
            <person name="Zhang G."/>
        </authorList>
    </citation>
    <scope>NUCLEOTIDE SEQUENCE [LARGE SCALE GENOMIC DNA]</scope>
    <source>
        <strain evidence="1 2">MY13</strain>
    </source>
</reference>
<dbReference type="Proteomes" id="UP000523139">
    <property type="component" value="Unassembled WGS sequence"/>
</dbReference>
<dbReference type="InterPro" id="IPR023562">
    <property type="entry name" value="ClpP/TepA"/>
</dbReference>
<sequence length="112" mass="12577">MSTYTIPNVITRDWRGERVMDVYSHLLAESVDSPVNLYINCEGGDPSATMAIYDTMQYIKAPVATTCVAILRNRRSLAPRTSRQSGWSAEESWRCSLRWASSSMPLTLPMSV</sequence>
<dbReference type="Pfam" id="PF00574">
    <property type="entry name" value="CLP_protease"/>
    <property type="match status" value="1"/>
</dbReference>
<dbReference type="AlphaFoldDB" id="A0A7X8TID7"/>
<keyword evidence="2" id="KW-1185">Reference proteome</keyword>
<dbReference type="PANTHER" id="PTHR10381">
    <property type="entry name" value="ATP-DEPENDENT CLP PROTEASE PROTEOLYTIC SUBUNIT"/>
    <property type="match status" value="1"/>
</dbReference>